<protein>
    <submittedName>
        <fullName evidence="1">Uncharacterized protein</fullName>
    </submittedName>
</protein>
<dbReference type="InParanoid" id="G4ZPX2"/>
<reference evidence="1 2" key="1">
    <citation type="journal article" date="2006" name="Science">
        <title>Phytophthora genome sequences uncover evolutionary origins and mechanisms of pathogenesis.</title>
        <authorList>
            <person name="Tyler B.M."/>
            <person name="Tripathy S."/>
            <person name="Zhang X."/>
            <person name="Dehal P."/>
            <person name="Jiang R.H."/>
            <person name="Aerts A."/>
            <person name="Arredondo F.D."/>
            <person name="Baxter L."/>
            <person name="Bensasson D."/>
            <person name="Beynon J.L."/>
            <person name="Chapman J."/>
            <person name="Damasceno C.M."/>
            <person name="Dorrance A.E."/>
            <person name="Dou D."/>
            <person name="Dickerman A.W."/>
            <person name="Dubchak I.L."/>
            <person name="Garbelotto M."/>
            <person name="Gijzen M."/>
            <person name="Gordon S.G."/>
            <person name="Govers F."/>
            <person name="Grunwald N.J."/>
            <person name="Huang W."/>
            <person name="Ivors K.L."/>
            <person name="Jones R.W."/>
            <person name="Kamoun S."/>
            <person name="Krampis K."/>
            <person name="Lamour K.H."/>
            <person name="Lee M.K."/>
            <person name="McDonald W.H."/>
            <person name="Medina M."/>
            <person name="Meijer H.J."/>
            <person name="Nordberg E.K."/>
            <person name="Maclean D.J."/>
            <person name="Ospina-Giraldo M.D."/>
            <person name="Morris P.F."/>
            <person name="Phuntumart V."/>
            <person name="Putnam N.H."/>
            <person name="Rash S."/>
            <person name="Rose J.K."/>
            <person name="Sakihama Y."/>
            <person name="Salamov A.A."/>
            <person name="Savidor A."/>
            <person name="Scheuring C.F."/>
            <person name="Smith B.M."/>
            <person name="Sobral B.W."/>
            <person name="Terry A."/>
            <person name="Torto-Alalibo T.A."/>
            <person name="Win J."/>
            <person name="Xu Z."/>
            <person name="Zhang H."/>
            <person name="Grigoriev I.V."/>
            <person name="Rokhsar D.S."/>
            <person name="Boore J.L."/>
        </authorList>
    </citation>
    <scope>NUCLEOTIDE SEQUENCE [LARGE SCALE GENOMIC DNA]</scope>
    <source>
        <strain evidence="1 2">P6497</strain>
    </source>
</reference>
<dbReference type="AlphaFoldDB" id="G4ZPX2"/>
<organism evidence="1 2">
    <name type="scientific">Phytophthora sojae (strain P6497)</name>
    <name type="common">Soybean stem and root rot agent</name>
    <name type="synonym">Phytophthora megasperma f. sp. glycines</name>
    <dbReference type="NCBI Taxonomy" id="1094619"/>
    <lineage>
        <taxon>Eukaryota</taxon>
        <taxon>Sar</taxon>
        <taxon>Stramenopiles</taxon>
        <taxon>Oomycota</taxon>
        <taxon>Peronosporomycetes</taxon>
        <taxon>Peronosporales</taxon>
        <taxon>Peronosporaceae</taxon>
        <taxon>Phytophthora</taxon>
    </lineage>
</organism>
<dbReference type="EMBL" id="JH159155">
    <property type="protein sequence ID" value="EGZ16376.1"/>
    <property type="molecule type" value="Genomic_DNA"/>
</dbReference>
<sequence length="178" mass="20269">MSRNIDWTPRAEGFLLEVTLTLLDSFKRFGMMKGGLAPYRLGAVSMPHSMREHFLCCGCEACKDVAYPTPCAWRGKMQQCCSINVVNAWDVMTHLSPRRHAKRPCLTAPIKEVVRDMAAHNHKPVCIRGTLVRRFRLNKTNILPLQCVQYFVQGYRTKHLGGSDYVDDVRARILAKGF</sequence>
<accession>G4ZPX2</accession>
<evidence type="ECO:0000313" key="1">
    <source>
        <dbReference type="EMBL" id="EGZ16376.1"/>
    </source>
</evidence>
<gene>
    <name evidence="1" type="ORF">PHYSODRAFT_302626</name>
</gene>
<dbReference type="RefSeq" id="XP_009530125.1">
    <property type="nucleotide sequence ID" value="XM_009531830.1"/>
</dbReference>
<keyword evidence="2" id="KW-1185">Reference proteome</keyword>
<dbReference type="Proteomes" id="UP000002640">
    <property type="component" value="Unassembled WGS sequence"/>
</dbReference>
<dbReference type="GeneID" id="20642154"/>
<evidence type="ECO:0000313" key="2">
    <source>
        <dbReference type="Proteomes" id="UP000002640"/>
    </source>
</evidence>
<dbReference type="KEGG" id="psoj:PHYSODRAFT_302626"/>
<name>G4ZPX2_PHYSP</name>
<proteinExistence type="predicted"/>